<evidence type="ECO:0000256" key="1">
    <source>
        <dbReference type="SAM" id="MobiDB-lite"/>
    </source>
</evidence>
<dbReference type="PANTHER" id="PTHR33264:SF64">
    <property type="entry name" value="TRANSMEMBRANE PROTEIN"/>
    <property type="match status" value="1"/>
</dbReference>
<organism evidence="3 4">
    <name type="scientific">Erythranthe guttata</name>
    <name type="common">Yellow monkey flower</name>
    <name type="synonym">Mimulus guttatus</name>
    <dbReference type="NCBI Taxonomy" id="4155"/>
    <lineage>
        <taxon>Eukaryota</taxon>
        <taxon>Viridiplantae</taxon>
        <taxon>Streptophyta</taxon>
        <taxon>Embryophyta</taxon>
        <taxon>Tracheophyta</taxon>
        <taxon>Spermatophyta</taxon>
        <taxon>Magnoliopsida</taxon>
        <taxon>eudicotyledons</taxon>
        <taxon>Gunneridae</taxon>
        <taxon>Pentapetalae</taxon>
        <taxon>asterids</taxon>
        <taxon>lamiids</taxon>
        <taxon>Lamiales</taxon>
        <taxon>Phrymaceae</taxon>
        <taxon>Erythranthe</taxon>
    </lineage>
</organism>
<dbReference type="Proteomes" id="UP000030748">
    <property type="component" value="Unassembled WGS sequence"/>
</dbReference>
<feature type="transmembrane region" description="Helical" evidence="2">
    <location>
        <begin position="18"/>
        <end position="40"/>
    </location>
</feature>
<name>A0A022RZV4_ERYGU</name>
<dbReference type="EMBL" id="KI630195">
    <property type="protein sequence ID" value="EYU45228.1"/>
    <property type="molecule type" value="Genomic_DNA"/>
</dbReference>
<dbReference type="AlphaFoldDB" id="A0A022RZV4"/>
<proteinExistence type="predicted"/>
<evidence type="ECO:0000313" key="3">
    <source>
        <dbReference type="EMBL" id="EYU45228.1"/>
    </source>
</evidence>
<gene>
    <name evidence="3" type="ORF">MIMGU_mgv1a021343mg</name>
</gene>
<feature type="compositionally biased region" description="Polar residues" evidence="1">
    <location>
        <begin position="59"/>
        <end position="75"/>
    </location>
</feature>
<dbReference type="PANTHER" id="PTHR33264">
    <property type="entry name" value="EXPRESSED PROTEIN"/>
    <property type="match status" value="1"/>
</dbReference>
<feature type="non-terminal residue" evidence="3">
    <location>
        <position position="1"/>
    </location>
</feature>
<keyword evidence="4" id="KW-1185">Reference proteome</keyword>
<feature type="region of interest" description="Disordered" evidence="1">
    <location>
        <begin position="48"/>
        <end position="82"/>
    </location>
</feature>
<reference evidence="3 4" key="1">
    <citation type="journal article" date="2013" name="Proc. Natl. Acad. Sci. U.S.A.">
        <title>Fine-scale variation in meiotic recombination in Mimulus inferred from population shotgun sequencing.</title>
        <authorList>
            <person name="Hellsten U."/>
            <person name="Wright K.M."/>
            <person name="Jenkins J."/>
            <person name="Shu S."/>
            <person name="Yuan Y."/>
            <person name="Wessler S.R."/>
            <person name="Schmutz J."/>
            <person name="Willis J.H."/>
            <person name="Rokhsar D.S."/>
        </authorList>
    </citation>
    <scope>NUCLEOTIDE SEQUENCE [LARGE SCALE GENOMIC DNA]</scope>
    <source>
        <strain evidence="4">cv. DUN x IM62</strain>
    </source>
</reference>
<protein>
    <submittedName>
        <fullName evidence="3">Uncharacterized protein</fullName>
    </submittedName>
</protein>
<evidence type="ECO:0000313" key="4">
    <source>
        <dbReference type="Proteomes" id="UP000030748"/>
    </source>
</evidence>
<accession>A0A022RZV4</accession>
<keyword evidence="2" id="KW-0472">Membrane</keyword>
<dbReference type="STRING" id="4155.A0A022RZV4"/>
<sequence length="102" mass="11726">EKRRESGVGEESAGLGGDPAVCCCFPCGMMHLLILVVYCLPVSMWRKKRKHSSSEENQQKLIRSDSTPPMRNRPKTTIDNKTWDRFYGDGFWRSSSQRNDDE</sequence>
<evidence type="ECO:0000256" key="2">
    <source>
        <dbReference type="SAM" id="Phobius"/>
    </source>
</evidence>
<keyword evidence="2" id="KW-0812">Transmembrane</keyword>
<keyword evidence="2" id="KW-1133">Transmembrane helix</keyword>